<sequence>MYNLNLEKGASLLLETILAGMVAVVGLITAIVQLVTAIVEAKKEQKK</sequence>
<name>A0A383TKA8_9LACT</name>
<gene>
    <name evidence="2" type="ORF">TART1_2797</name>
</gene>
<accession>A0A383TKA8</accession>
<dbReference type="AlphaFoldDB" id="A0A383TKA8"/>
<feature type="transmembrane region" description="Helical" evidence="1">
    <location>
        <begin position="12"/>
        <end position="39"/>
    </location>
</feature>
<keyword evidence="1" id="KW-1133">Transmembrane helix</keyword>
<protein>
    <submittedName>
        <fullName evidence="2">Uncharacterized protein</fullName>
    </submittedName>
</protein>
<evidence type="ECO:0000313" key="3">
    <source>
        <dbReference type="Proteomes" id="UP000262072"/>
    </source>
</evidence>
<organism evidence="2 3">
    <name type="scientific">Trichococcus shcherbakoviae</name>
    <dbReference type="NCBI Taxonomy" id="2094020"/>
    <lineage>
        <taxon>Bacteria</taxon>
        <taxon>Bacillati</taxon>
        <taxon>Bacillota</taxon>
        <taxon>Bacilli</taxon>
        <taxon>Lactobacillales</taxon>
        <taxon>Carnobacteriaceae</taxon>
        <taxon>Trichococcus</taxon>
    </lineage>
</organism>
<keyword evidence="1" id="KW-0812">Transmembrane</keyword>
<dbReference type="EMBL" id="UNRR01000041">
    <property type="protein sequence ID" value="SYZ79921.1"/>
    <property type="molecule type" value="Genomic_DNA"/>
</dbReference>
<reference evidence="3" key="1">
    <citation type="submission" date="2018-05" db="EMBL/GenBank/DDBJ databases">
        <authorList>
            <person name="Strepis N."/>
        </authorList>
    </citation>
    <scope>NUCLEOTIDE SEQUENCE [LARGE SCALE GENOMIC DNA]</scope>
</reference>
<dbReference type="Proteomes" id="UP000262072">
    <property type="component" value="Unassembled WGS sequence"/>
</dbReference>
<proteinExistence type="predicted"/>
<evidence type="ECO:0000313" key="2">
    <source>
        <dbReference type="EMBL" id="SYZ79921.1"/>
    </source>
</evidence>
<keyword evidence="1" id="KW-0472">Membrane</keyword>
<evidence type="ECO:0000256" key="1">
    <source>
        <dbReference type="SAM" id="Phobius"/>
    </source>
</evidence>